<dbReference type="Pfam" id="PF08669">
    <property type="entry name" value="GCV_T_C"/>
    <property type="match status" value="1"/>
</dbReference>
<dbReference type="Gene3D" id="3.30.1360.120">
    <property type="entry name" value="Probable tRNA modification gtpase trme, domain 1"/>
    <property type="match status" value="1"/>
</dbReference>
<evidence type="ECO:0000313" key="11">
    <source>
        <dbReference type="EMBL" id="CDF89067.1"/>
    </source>
</evidence>
<dbReference type="InterPro" id="IPR029043">
    <property type="entry name" value="GcvT/YgfZ_C"/>
</dbReference>
<dbReference type="Pfam" id="PF01571">
    <property type="entry name" value="GCV_T"/>
    <property type="match status" value="1"/>
</dbReference>
<evidence type="ECO:0000256" key="8">
    <source>
        <dbReference type="RuleBase" id="RU003981"/>
    </source>
</evidence>
<evidence type="ECO:0000313" key="12">
    <source>
        <dbReference type="Proteomes" id="UP000019375"/>
    </source>
</evidence>
<dbReference type="GO" id="GO:0006546">
    <property type="term" value="P:glycine catabolic process"/>
    <property type="evidence" value="ECO:0007669"/>
    <property type="project" value="InterPro"/>
</dbReference>
<evidence type="ECO:0000256" key="4">
    <source>
        <dbReference type="ARBA" id="ARBA00022679"/>
    </source>
</evidence>
<keyword evidence="3 8" id="KW-0032">Aminotransferase</keyword>
<dbReference type="InterPro" id="IPR028896">
    <property type="entry name" value="GcvT/YgfZ/DmdA"/>
</dbReference>
<dbReference type="EMBL" id="HG316456">
    <property type="protein sequence ID" value="CDF89067.1"/>
    <property type="molecule type" value="Genomic_DNA"/>
</dbReference>
<evidence type="ECO:0000256" key="7">
    <source>
        <dbReference type="PIRSR" id="PIRSR006487-1"/>
    </source>
</evidence>
<evidence type="ECO:0000256" key="1">
    <source>
        <dbReference type="ARBA" id="ARBA00008609"/>
    </source>
</evidence>
<dbReference type="SUPFAM" id="SSF101790">
    <property type="entry name" value="Aminomethyltransferase beta-barrel domain"/>
    <property type="match status" value="1"/>
</dbReference>
<dbReference type="FunFam" id="3.30.70.1400:FF:000001">
    <property type="entry name" value="Aminomethyltransferase"/>
    <property type="match status" value="1"/>
</dbReference>
<dbReference type="AlphaFoldDB" id="A0A8J2T4X7"/>
<dbReference type="InterPro" id="IPR006223">
    <property type="entry name" value="GcvT"/>
</dbReference>
<dbReference type="PANTHER" id="PTHR43757:SF2">
    <property type="entry name" value="AMINOMETHYLTRANSFERASE, MITOCHONDRIAL"/>
    <property type="match status" value="1"/>
</dbReference>
<dbReference type="GO" id="GO:0008483">
    <property type="term" value="F:transaminase activity"/>
    <property type="evidence" value="ECO:0007669"/>
    <property type="project" value="UniProtKB-KW"/>
</dbReference>
<dbReference type="GO" id="GO:0004047">
    <property type="term" value="F:aminomethyltransferase activity"/>
    <property type="evidence" value="ECO:0007669"/>
    <property type="project" value="UniProtKB-EC"/>
</dbReference>
<dbReference type="Gene3D" id="2.40.30.110">
    <property type="entry name" value="Aminomethyltransferase beta-barrel domains"/>
    <property type="match status" value="1"/>
</dbReference>
<protein>
    <recommendedName>
        <fullName evidence="2 8">Aminomethyltransferase</fullName>
        <ecNumber evidence="2 8">2.1.2.10</ecNumber>
    </recommendedName>
    <alternativeName>
        <fullName evidence="5 8">Glycine cleavage system T protein</fullName>
    </alternativeName>
</protein>
<keyword evidence="4 8" id="KW-0808">Transferase</keyword>
<feature type="domain" description="GCVT N-terminal" evidence="9">
    <location>
        <begin position="21"/>
        <end position="278"/>
    </location>
</feature>
<reference evidence="12" key="1">
    <citation type="journal article" date="2013" name="Genome Announc.">
        <title>Genome sequence of the food spoilage yeast Zygosaccharomyces bailii CLIB 213(T).</title>
        <authorList>
            <person name="Galeote V."/>
            <person name="Bigey F."/>
            <person name="Devillers H."/>
            <person name="Neuveglise C."/>
            <person name="Dequin S."/>
        </authorList>
    </citation>
    <scope>NUCLEOTIDE SEQUENCE [LARGE SCALE GENOMIC DNA]</scope>
    <source>
        <strain evidence="12">CLIB 213 / ATCC 58445 / CBS 680 / CCRC 21525 / NBRC 1098 / NCYC 1416 / NRRL Y-2227</strain>
    </source>
</reference>
<dbReference type="OrthoDB" id="10263536at2759"/>
<keyword evidence="8" id="KW-0809">Transit peptide</keyword>
<dbReference type="Proteomes" id="UP000019375">
    <property type="component" value="Unassembled WGS sequence"/>
</dbReference>
<dbReference type="InterPro" id="IPR013977">
    <property type="entry name" value="GcvT_C"/>
</dbReference>
<dbReference type="Gene3D" id="4.10.1250.10">
    <property type="entry name" value="Aminomethyltransferase fragment"/>
    <property type="match status" value="1"/>
</dbReference>
<evidence type="ECO:0000259" key="10">
    <source>
        <dbReference type="Pfam" id="PF08669"/>
    </source>
</evidence>
<keyword evidence="12" id="KW-1185">Reference proteome</keyword>
<dbReference type="Gene3D" id="3.30.70.1400">
    <property type="entry name" value="Aminomethyltransferase beta-barrel domains"/>
    <property type="match status" value="1"/>
</dbReference>
<dbReference type="GO" id="GO:0005739">
    <property type="term" value="C:mitochondrion"/>
    <property type="evidence" value="ECO:0007669"/>
    <property type="project" value="UniProtKB-SubCell"/>
</dbReference>
<organism evidence="11 12">
    <name type="scientific">Zygosaccharomyces bailii (strain CLIB 213 / ATCC 58445 / CBS 680 / BCRC 21525 / NBRC 1098 / NCYC 1416 / NRRL Y-2227)</name>
    <dbReference type="NCBI Taxonomy" id="1333698"/>
    <lineage>
        <taxon>Eukaryota</taxon>
        <taxon>Fungi</taxon>
        <taxon>Dikarya</taxon>
        <taxon>Ascomycota</taxon>
        <taxon>Saccharomycotina</taxon>
        <taxon>Saccharomycetes</taxon>
        <taxon>Saccharomycetales</taxon>
        <taxon>Saccharomycetaceae</taxon>
        <taxon>Zygosaccharomyces</taxon>
    </lineage>
</organism>
<comment type="catalytic activity">
    <reaction evidence="6 8">
        <text>N(6)-[(R)-S(8)-aminomethyldihydrolipoyl]-L-lysyl-[protein] + (6S)-5,6,7,8-tetrahydrofolate = N(6)-[(R)-dihydrolipoyl]-L-lysyl-[protein] + (6R)-5,10-methylene-5,6,7,8-tetrahydrofolate + NH4(+)</text>
        <dbReference type="Rhea" id="RHEA:16945"/>
        <dbReference type="Rhea" id="RHEA-COMP:10475"/>
        <dbReference type="Rhea" id="RHEA-COMP:10492"/>
        <dbReference type="ChEBI" id="CHEBI:15636"/>
        <dbReference type="ChEBI" id="CHEBI:28938"/>
        <dbReference type="ChEBI" id="CHEBI:57453"/>
        <dbReference type="ChEBI" id="CHEBI:83100"/>
        <dbReference type="ChEBI" id="CHEBI:83143"/>
        <dbReference type="EC" id="2.1.2.10"/>
    </reaction>
</comment>
<dbReference type="NCBIfam" id="TIGR00528">
    <property type="entry name" value="gcvT"/>
    <property type="match status" value="1"/>
</dbReference>
<comment type="similarity">
    <text evidence="1 8">Belongs to the GcvT family.</text>
</comment>
<dbReference type="NCBIfam" id="NF001567">
    <property type="entry name" value="PRK00389.1"/>
    <property type="match status" value="1"/>
</dbReference>
<evidence type="ECO:0000256" key="5">
    <source>
        <dbReference type="ARBA" id="ARBA00031395"/>
    </source>
</evidence>
<dbReference type="EC" id="2.1.2.10" evidence="2 8"/>
<proteinExistence type="inferred from homology"/>
<evidence type="ECO:0000256" key="3">
    <source>
        <dbReference type="ARBA" id="ARBA00022576"/>
    </source>
</evidence>
<evidence type="ECO:0000259" key="9">
    <source>
        <dbReference type="Pfam" id="PF01571"/>
    </source>
</evidence>
<evidence type="ECO:0000256" key="2">
    <source>
        <dbReference type="ARBA" id="ARBA00012616"/>
    </source>
</evidence>
<keyword evidence="8" id="KW-0496">Mitochondrion</keyword>
<dbReference type="SUPFAM" id="SSF103025">
    <property type="entry name" value="Folate-binding domain"/>
    <property type="match status" value="1"/>
</dbReference>
<sequence>MLRIVNKRLYSGHAALKHTALHDLHVELGGDMVPFAGYSMPVVYKGQSHIESHRWTRAHAGLFDVSHMLQSKLTGEGATTFLHKVTPTDFKELPIGVGKLSVLLTEQGGIVDDTMITKQGNNDFYIVTNAACAERDSQFLEDELKSHPEAKWAPIKGRSLLALQGPEASQVLQPLLAAEQNLKDLYFGDRRSYKLYNGVIIDVARSGYTGEDGFEISLADKDAVDFARSLLDNETAKPIGLASRDSLRLEAGLCLYGHELDESTTPVEAALSWVVSKSRRNVTQEDQKFNGYDKIIDQITNKTHKELRVGFQYQLKGPAARTGAKIFLPDKKTEVGRVTSGSASPSLDNINVGQGYVLKPHNKKGTELLAQVRNKFFPITVVKMPFVPSHYYKG</sequence>
<accession>A0A8J2T4X7</accession>
<comment type="function">
    <text evidence="8">The glycine cleavage system catalyzes the degradation of glycine.</text>
</comment>
<comment type="subcellular location">
    <subcellularLocation>
        <location evidence="8">Mitochondrion</location>
    </subcellularLocation>
</comment>
<gene>
    <name evidence="11" type="ORF">BN860_08372g</name>
</gene>
<feature type="binding site" evidence="7">
    <location>
        <position position="215"/>
    </location>
    <ligand>
        <name>substrate</name>
    </ligand>
</feature>
<comment type="subunit">
    <text evidence="8">The glycine cleavage system is composed of four proteins: P, T, L and H.</text>
</comment>
<evidence type="ECO:0000256" key="6">
    <source>
        <dbReference type="ARBA" id="ARBA00047665"/>
    </source>
</evidence>
<dbReference type="GO" id="GO:0005960">
    <property type="term" value="C:glycine cleavage complex"/>
    <property type="evidence" value="ECO:0007669"/>
    <property type="project" value="InterPro"/>
</dbReference>
<dbReference type="PANTHER" id="PTHR43757">
    <property type="entry name" value="AMINOMETHYLTRANSFERASE"/>
    <property type="match status" value="1"/>
</dbReference>
<dbReference type="InterPro" id="IPR006222">
    <property type="entry name" value="GCVT_N"/>
</dbReference>
<dbReference type="InterPro" id="IPR027266">
    <property type="entry name" value="TrmE/GcvT-like"/>
</dbReference>
<feature type="domain" description="Aminomethyltransferase C-terminal" evidence="10">
    <location>
        <begin position="309"/>
        <end position="387"/>
    </location>
</feature>
<name>A0A8J2T4X7_ZYGB2</name>
<dbReference type="PIRSF" id="PIRSF006487">
    <property type="entry name" value="GcvT"/>
    <property type="match status" value="1"/>
</dbReference>